<dbReference type="InterPro" id="IPR045063">
    <property type="entry name" value="Dynamin_N"/>
</dbReference>
<evidence type="ECO:0000313" key="6">
    <source>
        <dbReference type="Proteomes" id="UP000800038"/>
    </source>
</evidence>
<dbReference type="Pfam" id="PF01031">
    <property type="entry name" value="Dynamin_M"/>
    <property type="match status" value="1"/>
</dbReference>
<dbReference type="InterPro" id="IPR030381">
    <property type="entry name" value="G_DYNAMIN_dom"/>
</dbReference>
<dbReference type="GO" id="GO:0005739">
    <property type="term" value="C:mitochondrion"/>
    <property type="evidence" value="ECO:0007669"/>
    <property type="project" value="TreeGrafter"/>
</dbReference>
<accession>A0A6A5T4W3</accession>
<dbReference type="GO" id="GO:0005525">
    <property type="term" value="F:GTP binding"/>
    <property type="evidence" value="ECO:0007669"/>
    <property type="project" value="InterPro"/>
</dbReference>
<dbReference type="InterPro" id="IPR020850">
    <property type="entry name" value="GED_dom"/>
</dbReference>
<evidence type="ECO:0000259" key="3">
    <source>
        <dbReference type="PROSITE" id="PS51388"/>
    </source>
</evidence>
<proteinExistence type="predicted"/>
<dbReference type="Proteomes" id="UP000800038">
    <property type="component" value="Unassembled WGS sequence"/>
</dbReference>
<name>A0A6A5T4W3_9PLEO</name>
<sequence>MAGTNRTGLSNQVLLDKIDKLRELNVRGLELPQLVVVGDQSSGKSSVLESLTGFSFPQAPGLCTRYATQISCRRDPEQQVTISIIPRPGADAALVRGLRSFRRVTSHLTNQDLETIMNEANQVMGIRIDENHTDPSLHAFSEDILKIEINGPEQEHFTVIDVPGIFRVPSPPLTTDNDVIMVRNMVESYMQNSRTIILAVLPSNVDITTQEILKMAENADPDGTRTMGVLTKPDLVTENTTREAIMDLISGKRNRLRLGYCIVKNRSADDQSSTLADRLVQEKAFFANATWNSLATSRRCGVESLKVRLSDLLMSITKKELPNVKMDVASQLESCRVSLKSLGPARIGQGAQRSYLGGLASRFQTITHCALNGSYDGDSVFTTEPDLKLITAVTKMNEKFANDFCEKGHKRHTSSDGLNEDEKAFDLNCAEDEPSSEDKPTDYPELCDVIEKEDYDCPEPIAFEEDSIVDHIERVYQDNRGPELGTFSGSILAVVFKEQSEKWSPLVRAHVSQAIILVHDYITKLLANICPDRQIRDQLWGHLIIDKVRKGYDRAMRQAHFLLRIELEGKPSTYNHYFNSEVQKKRLGRLDAAIDEQPQIFDSEVGLCFPAPILRSLVVDKNNMQQVGEDILDVLSSYYKVSRKRFVDVICRQVIGHFLLEGELSPLKVFSSELVMGLEAEELEMIAGEDAETKDQRAMLELEIKNWEAAMKLLRL</sequence>
<dbReference type="InterPro" id="IPR001401">
    <property type="entry name" value="Dynamin_GTPase"/>
</dbReference>
<dbReference type="SUPFAM" id="SSF52540">
    <property type="entry name" value="P-loop containing nucleoside triphosphate hydrolases"/>
    <property type="match status" value="1"/>
</dbReference>
<dbReference type="PROSITE" id="PS51718">
    <property type="entry name" value="G_DYNAMIN_2"/>
    <property type="match status" value="1"/>
</dbReference>
<dbReference type="SMART" id="SM00053">
    <property type="entry name" value="DYNc"/>
    <property type="match status" value="1"/>
</dbReference>
<dbReference type="OrthoDB" id="415706at2759"/>
<dbReference type="GO" id="GO:0005874">
    <property type="term" value="C:microtubule"/>
    <property type="evidence" value="ECO:0007669"/>
    <property type="project" value="TreeGrafter"/>
</dbReference>
<dbReference type="EMBL" id="ML975997">
    <property type="protein sequence ID" value="KAF1947621.1"/>
    <property type="molecule type" value="Genomic_DNA"/>
</dbReference>
<dbReference type="FunFam" id="3.40.50.300:FF:001425">
    <property type="entry name" value="Dynamin GTPase, putative"/>
    <property type="match status" value="1"/>
</dbReference>
<dbReference type="AlphaFoldDB" id="A0A6A5T4W3"/>
<dbReference type="GO" id="GO:0016020">
    <property type="term" value="C:membrane"/>
    <property type="evidence" value="ECO:0007669"/>
    <property type="project" value="TreeGrafter"/>
</dbReference>
<dbReference type="PROSITE" id="PS51388">
    <property type="entry name" value="GED"/>
    <property type="match status" value="1"/>
</dbReference>
<dbReference type="PANTHER" id="PTHR11566:SF215">
    <property type="entry name" value="DYNAMIN GTPASE"/>
    <property type="match status" value="1"/>
</dbReference>
<evidence type="ECO:0000256" key="2">
    <source>
        <dbReference type="ARBA" id="ARBA00023134"/>
    </source>
</evidence>
<dbReference type="GO" id="GO:0003924">
    <property type="term" value="F:GTPase activity"/>
    <property type="evidence" value="ECO:0007669"/>
    <property type="project" value="InterPro"/>
</dbReference>
<dbReference type="Gene3D" id="3.40.50.300">
    <property type="entry name" value="P-loop containing nucleotide triphosphate hydrolases"/>
    <property type="match status" value="1"/>
</dbReference>
<feature type="domain" description="Dynamin-type G" evidence="4">
    <location>
        <begin position="28"/>
        <end position="322"/>
    </location>
</feature>
<dbReference type="GO" id="GO:0006897">
    <property type="term" value="P:endocytosis"/>
    <property type="evidence" value="ECO:0007669"/>
    <property type="project" value="TreeGrafter"/>
</dbReference>
<keyword evidence="2" id="KW-0342">GTP-binding</keyword>
<dbReference type="GO" id="GO:0000266">
    <property type="term" value="P:mitochondrial fission"/>
    <property type="evidence" value="ECO:0007669"/>
    <property type="project" value="TreeGrafter"/>
</dbReference>
<evidence type="ECO:0000313" key="5">
    <source>
        <dbReference type="EMBL" id="KAF1947621.1"/>
    </source>
</evidence>
<dbReference type="CDD" id="cd08771">
    <property type="entry name" value="DLP_1"/>
    <property type="match status" value="1"/>
</dbReference>
<dbReference type="InterPro" id="IPR000375">
    <property type="entry name" value="Dynamin_stalk"/>
</dbReference>
<feature type="domain" description="GED" evidence="3">
    <location>
        <begin position="628"/>
        <end position="716"/>
    </location>
</feature>
<evidence type="ECO:0000259" key="4">
    <source>
        <dbReference type="PROSITE" id="PS51718"/>
    </source>
</evidence>
<dbReference type="PRINTS" id="PR00195">
    <property type="entry name" value="DYNAMIN"/>
</dbReference>
<dbReference type="InterPro" id="IPR027417">
    <property type="entry name" value="P-loop_NTPase"/>
</dbReference>
<organism evidence="5 6">
    <name type="scientific">Clathrospora elynae</name>
    <dbReference type="NCBI Taxonomy" id="706981"/>
    <lineage>
        <taxon>Eukaryota</taxon>
        <taxon>Fungi</taxon>
        <taxon>Dikarya</taxon>
        <taxon>Ascomycota</taxon>
        <taxon>Pezizomycotina</taxon>
        <taxon>Dothideomycetes</taxon>
        <taxon>Pleosporomycetidae</taxon>
        <taxon>Pleosporales</taxon>
        <taxon>Diademaceae</taxon>
        <taxon>Clathrospora</taxon>
    </lineage>
</organism>
<keyword evidence="6" id="KW-1185">Reference proteome</keyword>
<dbReference type="GO" id="GO:0008017">
    <property type="term" value="F:microtubule binding"/>
    <property type="evidence" value="ECO:0007669"/>
    <property type="project" value="TreeGrafter"/>
</dbReference>
<dbReference type="GO" id="GO:0016559">
    <property type="term" value="P:peroxisome fission"/>
    <property type="evidence" value="ECO:0007669"/>
    <property type="project" value="TreeGrafter"/>
</dbReference>
<protein>
    <submittedName>
        <fullName evidence="5">Interferon-induced GTP-binding protein Mx2</fullName>
    </submittedName>
</protein>
<gene>
    <name evidence="5" type="ORF">EJ02DRAFT_498812</name>
</gene>
<dbReference type="GO" id="GO:0048312">
    <property type="term" value="P:intracellular distribution of mitochondria"/>
    <property type="evidence" value="ECO:0007669"/>
    <property type="project" value="TreeGrafter"/>
</dbReference>
<dbReference type="PANTHER" id="PTHR11566">
    <property type="entry name" value="DYNAMIN"/>
    <property type="match status" value="1"/>
</dbReference>
<reference evidence="5" key="1">
    <citation type="journal article" date="2020" name="Stud. Mycol.">
        <title>101 Dothideomycetes genomes: a test case for predicting lifestyles and emergence of pathogens.</title>
        <authorList>
            <person name="Haridas S."/>
            <person name="Albert R."/>
            <person name="Binder M."/>
            <person name="Bloem J."/>
            <person name="Labutti K."/>
            <person name="Salamov A."/>
            <person name="Andreopoulos B."/>
            <person name="Baker S."/>
            <person name="Barry K."/>
            <person name="Bills G."/>
            <person name="Bluhm B."/>
            <person name="Cannon C."/>
            <person name="Castanera R."/>
            <person name="Culley D."/>
            <person name="Daum C."/>
            <person name="Ezra D."/>
            <person name="Gonzalez J."/>
            <person name="Henrissat B."/>
            <person name="Kuo A."/>
            <person name="Liang C."/>
            <person name="Lipzen A."/>
            <person name="Lutzoni F."/>
            <person name="Magnuson J."/>
            <person name="Mondo S."/>
            <person name="Nolan M."/>
            <person name="Ohm R."/>
            <person name="Pangilinan J."/>
            <person name="Park H.-J."/>
            <person name="Ramirez L."/>
            <person name="Alfaro M."/>
            <person name="Sun H."/>
            <person name="Tritt A."/>
            <person name="Yoshinaga Y."/>
            <person name="Zwiers L.-H."/>
            <person name="Turgeon B."/>
            <person name="Goodwin S."/>
            <person name="Spatafora J."/>
            <person name="Crous P."/>
            <person name="Grigoriev I."/>
        </authorList>
    </citation>
    <scope>NUCLEOTIDE SEQUENCE</scope>
    <source>
        <strain evidence="5">CBS 161.51</strain>
    </source>
</reference>
<dbReference type="InterPro" id="IPR022812">
    <property type="entry name" value="Dynamin"/>
</dbReference>
<dbReference type="Pfam" id="PF00350">
    <property type="entry name" value="Dynamin_N"/>
    <property type="match status" value="1"/>
</dbReference>
<evidence type="ECO:0000256" key="1">
    <source>
        <dbReference type="ARBA" id="ARBA00022741"/>
    </source>
</evidence>
<keyword evidence="1" id="KW-0547">Nucleotide-binding</keyword>